<dbReference type="AlphaFoldDB" id="A0A1F6H3A9"/>
<protein>
    <recommendedName>
        <fullName evidence="1">DUF547 domain-containing protein</fullName>
    </recommendedName>
</protein>
<feature type="domain" description="DUF547" evidence="1">
    <location>
        <begin position="72"/>
        <end position="182"/>
    </location>
</feature>
<name>A0A1F6H3A9_9PROT</name>
<organism evidence="2 3">
    <name type="scientific">Candidatus Lambdaproteobacteria bacterium RIFOXYD2_FULL_56_26</name>
    <dbReference type="NCBI Taxonomy" id="1817773"/>
    <lineage>
        <taxon>Bacteria</taxon>
        <taxon>Pseudomonadati</taxon>
        <taxon>Pseudomonadota</taxon>
        <taxon>Candidatus Lambdaproteobacteria</taxon>
    </lineage>
</organism>
<gene>
    <name evidence="2" type="ORF">A2557_07800</name>
</gene>
<proteinExistence type="predicted"/>
<evidence type="ECO:0000259" key="1">
    <source>
        <dbReference type="Pfam" id="PF04784"/>
    </source>
</evidence>
<dbReference type="EMBL" id="MFNF01000001">
    <property type="protein sequence ID" value="OGH04873.1"/>
    <property type="molecule type" value="Genomic_DNA"/>
</dbReference>
<dbReference type="Pfam" id="PF04784">
    <property type="entry name" value="DUF547"/>
    <property type="match status" value="1"/>
</dbReference>
<evidence type="ECO:0000313" key="3">
    <source>
        <dbReference type="Proteomes" id="UP000177583"/>
    </source>
</evidence>
<accession>A0A1F6H3A9</accession>
<sequence>MGRFVLGLVFCLLPVLGLAFDHGYKGYDKLLKDHVHYLGPQSTFDYDWLRQHPVELDYVLAEFSSVDRPTFEAWEPNQQKAFLVNAHNAFCLKLVLDHYPISSILDTAPKMHSPFAKPFFQLFGKKFTLDKIEAELAKAPEPDPRVHLALTKASLGGPNLPSAAYRPETLDEQLDQSVKNFLTDPDKNQIQAGRLYLSKIFDWHEEAFREKSDSLARFLEPYWPAAAKLIEKGRMKFRPYRWTLNDTRLP</sequence>
<comment type="caution">
    <text evidence="2">The sequence shown here is derived from an EMBL/GenBank/DDBJ whole genome shotgun (WGS) entry which is preliminary data.</text>
</comment>
<reference evidence="2 3" key="1">
    <citation type="journal article" date="2016" name="Nat. Commun.">
        <title>Thousands of microbial genomes shed light on interconnected biogeochemical processes in an aquifer system.</title>
        <authorList>
            <person name="Anantharaman K."/>
            <person name="Brown C.T."/>
            <person name="Hug L.A."/>
            <person name="Sharon I."/>
            <person name="Castelle C.J."/>
            <person name="Probst A.J."/>
            <person name="Thomas B.C."/>
            <person name="Singh A."/>
            <person name="Wilkins M.J."/>
            <person name="Karaoz U."/>
            <person name="Brodie E.L."/>
            <person name="Williams K.H."/>
            <person name="Hubbard S.S."/>
            <person name="Banfield J.F."/>
        </authorList>
    </citation>
    <scope>NUCLEOTIDE SEQUENCE [LARGE SCALE GENOMIC DNA]</scope>
</reference>
<dbReference type="Proteomes" id="UP000177583">
    <property type="component" value="Unassembled WGS sequence"/>
</dbReference>
<evidence type="ECO:0000313" key="2">
    <source>
        <dbReference type="EMBL" id="OGH04873.1"/>
    </source>
</evidence>
<dbReference type="InterPro" id="IPR006869">
    <property type="entry name" value="DUF547"/>
</dbReference>